<evidence type="ECO:0000313" key="9">
    <source>
        <dbReference type="EMBL" id="RJO69963.1"/>
    </source>
</evidence>
<dbReference type="PROSITE" id="PS00086">
    <property type="entry name" value="CYTOCHROME_P450"/>
    <property type="match status" value="1"/>
</dbReference>
<keyword evidence="10" id="KW-1185">Reference proteome</keyword>
<dbReference type="InterPro" id="IPR017972">
    <property type="entry name" value="Cyt_P450_CS"/>
</dbReference>
<evidence type="ECO:0000256" key="6">
    <source>
        <dbReference type="ARBA" id="ARBA00023004"/>
    </source>
</evidence>
<dbReference type="PRINTS" id="PR00359">
    <property type="entry name" value="BP450"/>
</dbReference>
<organism evidence="9 10">
    <name type="scientific">Nocardia panacis</name>
    <dbReference type="NCBI Taxonomy" id="2340916"/>
    <lineage>
        <taxon>Bacteria</taxon>
        <taxon>Bacillati</taxon>
        <taxon>Actinomycetota</taxon>
        <taxon>Actinomycetes</taxon>
        <taxon>Mycobacteriales</taxon>
        <taxon>Nocardiaceae</taxon>
        <taxon>Nocardia</taxon>
    </lineage>
</organism>
<dbReference type="FunFam" id="1.10.630.10:FF:000018">
    <property type="entry name" value="Cytochrome P450 monooxygenase"/>
    <property type="match status" value="1"/>
</dbReference>
<evidence type="ECO:0000256" key="8">
    <source>
        <dbReference type="RuleBase" id="RU000461"/>
    </source>
</evidence>
<evidence type="ECO:0000256" key="4">
    <source>
        <dbReference type="ARBA" id="ARBA00022723"/>
    </source>
</evidence>
<proteinExistence type="inferred from homology"/>
<reference evidence="9 10" key="1">
    <citation type="submission" date="2018-09" db="EMBL/GenBank/DDBJ databases">
        <title>YIM PH21274 draft genome.</title>
        <authorList>
            <person name="Miao C."/>
        </authorList>
    </citation>
    <scope>NUCLEOTIDE SEQUENCE [LARGE SCALE GENOMIC DNA]</scope>
    <source>
        <strain evidence="9 10">YIM PH 21724</strain>
    </source>
</reference>
<keyword evidence="4 8" id="KW-0479">Metal-binding</keyword>
<comment type="caution">
    <text evidence="9">The sequence shown here is derived from an EMBL/GenBank/DDBJ whole genome shotgun (WGS) entry which is preliminary data.</text>
</comment>
<evidence type="ECO:0000256" key="5">
    <source>
        <dbReference type="ARBA" id="ARBA00023002"/>
    </source>
</evidence>
<comment type="cofactor">
    <cofactor evidence="1">
        <name>heme</name>
        <dbReference type="ChEBI" id="CHEBI:30413"/>
    </cofactor>
</comment>
<dbReference type="Pfam" id="PF00067">
    <property type="entry name" value="p450"/>
    <property type="match status" value="1"/>
</dbReference>
<dbReference type="AlphaFoldDB" id="A0A3A4K9W4"/>
<dbReference type="GO" id="GO:0004497">
    <property type="term" value="F:monooxygenase activity"/>
    <property type="evidence" value="ECO:0007669"/>
    <property type="project" value="UniProtKB-KW"/>
</dbReference>
<keyword evidence="5 8" id="KW-0560">Oxidoreductase</keyword>
<dbReference type="GO" id="GO:0016705">
    <property type="term" value="F:oxidoreductase activity, acting on paired donors, with incorporation or reduction of molecular oxygen"/>
    <property type="evidence" value="ECO:0007669"/>
    <property type="project" value="InterPro"/>
</dbReference>
<protein>
    <submittedName>
        <fullName evidence="9">Cytochrome P450</fullName>
    </submittedName>
</protein>
<name>A0A3A4K9W4_9NOCA</name>
<dbReference type="RefSeq" id="WP_120044331.1">
    <property type="nucleotide sequence ID" value="NZ_QZFU01000041.1"/>
</dbReference>
<dbReference type="CDD" id="cd11030">
    <property type="entry name" value="CYP105-like"/>
    <property type="match status" value="1"/>
</dbReference>
<evidence type="ECO:0000256" key="3">
    <source>
        <dbReference type="ARBA" id="ARBA00022617"/>
    </source>
</evidence>
<evidence type="ECO:0000256" key="1">
    <source>
        <dbReference type="ARBA" id="ARBA00001971"/>
    </source>
</evidence>
<keyword evidence="7 8" id="KW-0503">Monooxygenase</keyword>
<dbReference type="InterPro" id="IPR001128">
    <property type="entry name" value="Cyt_P450"/>
</dbReference>
<dbReference type="PANTHER" id="PTHR46696:SF1">
    <property type="entry name" value="CYTOCHROME P450 YJIB-RELATED"/>
    <property type="match status" value="1"/>
</dbReference>
<dbReference type="PANTHER" id="PTHR46696">
    <property type="entry name" value="P450, PUTATIVE (EUROFUNG)-RELATED"/>
    <property type="match status" value="1"/>
</dbReference>
<dbReference type="OrthoDB" id="3664945at2"/>
<evidence type="ECO:0000256" key="7">
    <source>
        <dbReference type="ARBA" id="ARBA00023033"/>
    </source>
</evidence>
<dbReference type="EMBL" id="QZFU01000041">
    <property type="protein sequence ID" value="RJO69963.1"/>
    <property type="molecule type" value="Genomic_DNA"/>
</dbReference>
<accession>A0A3A4K9W4</accession>
<sequence length="396" mass="43519">MTETRTVLAALPIRRPTGRPFDPPAELTELCAREPLVRLRFPDGHLGWLATDHATIRTVLAHPDFSNELRRHHQPVLSDAAPLRVPPGEFLNTDPPEHTRFRKLLAGRFTVRRMRQLADRVAEFTTECLDEMARAGGPVDLVTALARPVPELMICTLLGVPQADHDRFRRMNNPAATPAEARANTQARLDELFDYIRALILAKRAHPTDDLLTDLTATDLTDEELVGVGGLLLAAGLDTTANMLALGTFALLSNPDQLASLQADPDLIDGAIEEMLRYLSIAHLLIRTAARDVDIAGAQVKSGETVALSIQAGNRDARRFDNPDELDLRRGAVGHLAFGHGVHQCLGQQLARTEMRVVWRELLARFPGLRLAVPSGDVPLRGVYEIAGVISLPVTW</sequence>
<dbReference type="Proteomes" id="UP000266677">
    <property type="component" value="Unassembled WGS sequence"/>
</dbReference>
<dbReference type="PRINTS" id="PR00385">
    <property type="entry name" value="P450"/>
</dbReference>
<dbReference type="SUPFAM" id="SSF48264">
    <property type="entry name" value="Cytochrome P450"/>
    <property type="match status" value="1"/>
</dbReference>
<dbReference type="GO" id="GO:0020037">
    <property type="term" value="F:heme binding"/>
    <property type="evidence" value="ECO:0007669"/>
    <property type="project" value="InterPro"/>
</dbReference>
<keyword evidence="6 8" id="KW-0408">Iron</keyword>
<dbReference type="GO" id="GO:0005506">
    <property type="term" value="F:iron ion binding"/>
    <property type="evidence" value="ECO:0007669"/>
    <property type="project" value="InterPro"/>
</dbReference>
<evidence type="ECO:0000256" key="2">
    <source>
        <dbReference type="ARBA" id="ARBA00010617"/>
    </source>
</evidence>
<comment type="similarity">
    <text evidence="2 8">Belongs to the cytochrome P450 family.</text>
</comment>
<keyword evidence="3 8" id="KW-0349">Heme</keyword>
<evidence type="ECO:0000313" key="10">
    <source>
        <dbReference type="Proteomes" id="UP000266677"/>
    </source>
</evidence>
<gene>
    <name evidence="9" type="ORF">D5S18_29240</name>
</gene>
<dbReference type="Gene3D" id="1.10.630.10">
    <property type="entry name" value="Cytochrome P450"/>
    <property type="match status" value="1"/>
</dbReference>
<dbReference type="InterPro" id="IPR002397">
    <property type="entry name" value="Cyt_P450_B"/>
</dbReference>
<dbReference type="InterPro" id="IPR036396">
    <property type="entry name" value="Cyt_P450_sf"/>
</dbReference>